<name>A0A4V4M8X4_WALIC</name>
<dbReference type="AlphaFoldDB" id="A0A4V4M8X4"/>
<dbReference type="Pfam" id="PF01138">
    <property type="entry name" value="RNase_PH"/>
    <property type="match status" value="1"/>
</dbReference>
<dbReference type="Proteomes" id="UP000310689">
    <property type="component" value="Unassembled WGS sequence"/>
</dbReference>
<dbReference type="Gene3D" id="3.30.230.70">
    <property type="entry name" value="GHMP Kinase, N-terminal domain"/>
    <property type="match status" value="1"/>
</dbReference>
<comment type="similarity">
    <text evidence="3">Belongs to the RNase PH family.</text>
</comment>
<protein>
    <recommendedName>
        <fullName evidence="11">Exosome complex component rrp45</fullName>
    </recommendedName>
</protein>
<dbReference type="Pfam" id="PF03725">
    <property type="entry name" value="RNase_PH_C"/>
    <property type="match status" value="1"/>
</dbReference>
<dbReference type="CDD" id="cd11368">
    <property type="entry name" value="RNase_PH_RRP45"/>
    <property type="match status" value="1"/>
</dbReference>
<dbReference type="GO" id="GO:0000467">
    <property type="term" value="P:exonucleolytic trimming to generate mature 3'-end of 5.8S rRNA from tricistronic rRNA transcript (SSU-rRNA, 5.8S rRNA, LSU-rRNA)"/>
    <property type="evidence" value="ECO:0007669"/>
    <property type="project" value="TreeGrafter"/>
</dbReference>
<comment type="subcellular location">
    <subcellularLocation>
        <location evidence="2">Cytoplasm</location>
    </subcellularLocation>
    <subcellularLocation>
        <location evidence="1">Nucleus</location>
    </subcellularLocation>
</comment>
<dbReference type="InterPro" id="IPR036345">
    <property type="entry name" value="ExoRNase_PH_dom2_sf"/>
</dbReference>
<keyword evidence="6" id="KW-0539">Nucleus</keyword>
<dbReference type="InterPro" id="IPR033100">
    <property type="entry name" value="Rrp45"/>
</dbReference>
<gene>
    <name evidence="9" type="ORF">E3P86_03949</name>
</gene>
<dbReference type="GO" id="GO:0000177">
    <property type="term" value="C:cytoplasmic exosome (RNase complex)"/>
    <property type="evidence" value="ECO:0007669"/>
    <property type="project" value="TreeGrafter"/>
</dbReference>
<organism evidence="9 10">
    <name type="scientific">Wallemia ichthyophaga</name>
    <dbReference type="NCBI Taxonomy" id="245174"/>
    <lineage>
        <taxon>Eukaryota</taxon>
        <taxon>Fungi</taxon>
        <taxon>Dikarya</taxon>
        <taxon>Basidiomycota</taxon>
        <taxon>Wallemiomycotina</taxon>
        <taxon>Wallemiomycetes</taxon>
        <taxon>Wallemiales</taxon>
        <taxon>Wallemiaceae</taxon>
        <taxon>Wallemia</taxon>
    </lineage>
</organism>
<dbReference type="InterPro" id="IPR015847">
    <property type="entry name" value="ExoRNase_PH_dom2"/>
</dbReference>
<evidence type="ECO:0000256" key="5">
    <source>
        <dbReference type="ARBA" id="ARBA00022884"/>
    </source>
</evidence>
<evidence type="ECO:0000256" key="6">
    <source>
        <dbReference type="ARBA" id="ARBA00023242"/>
    </source>
</evidence>
<feature type="domain" description="Exoribonuclease phosphorolytic" evidence="7">
    <location>
        <begin position="32"/>
        <end position="167"/>
    </location>
</feature>
<comment type="caution">
    <text evidence="9">The sequence shown here is derived from an EMBL/GenBank/DDBJ whole genome shotgun (WGS) entry which is preliminary data.</text>
</comment>
<keyword evidence="5" id="KW-0694">RNA-binding</keyword>
<dbReference type="InterPro" id="IPR027408">
    <property type="entry name" value="PNPase/RNase_PH_dom_sf"/>
</dbReference>
<evidence type="ECO:0000256" key="3">
    <source>
        <dbReference type="ARBA" id="ARBA00006678"/>
    </source>
</evidence>
<accession>A0A4V4M8X4</accession>
<dbReference type="GO" id="GO:0034476">
    <property type="term" value="P:U5 snRNA 3'-end processing"/>
    <property type="evidence" value="ECO:0007669"/>
    <property type="project" value="TreeGrafter"/>
</dbReference>
<dbReference type="GO" id="GO:0035925">
    <property type="term" value="F:mRNA 3'-UTR AU-rich region binding"/>
    <property type="evidence" value="ECO:0007669"/>
    <property type="project" value="TreeGrafter"/>
</dbReference>
<evidence type="ECO:0000256" key="4">
    <source>
        <dbReference type="ARBA" id="ARBA00022490"/>
    </source>
</evidence>
<dbReference type="EMBL" id="SPOI01000374">
    <property type="protein sequence ID" value="TIB27995.1"/>
    <property type="molecule type" value="Genomic_DNA"/>
</dbReference>
<evidence type="ECO:0000259" key="7">
    <source>
        <dbReference type="Pfam" id="PF01138"/>
    </source>
</evidence>
<evidence type="ECO:0000313" key="9">
    <source>
        <dbReference type="EMBL" id="TIB27995.1"/>
    </source>
</evidence>
<dbReference type="GO" id="GO:0000176">
    <property type="term" value="C:nuclear exosome (RNase complex)"/>
    <property type="evidence" value="ECO:0007669"/>
    <property type="project" value="TreeGrafter"/>
</dbReference>
<dbReference type="GO" id="GO:0071028">
    <property type="term" value="P:nuclear mRNA surveillance"/>
    <property type="evidence" value="ECO:0007669"/>
    <property type="project" value="TreeGrafter"/>
</dbReference>
<reference evidence="9 10" key="1">
    <citation type="submission" date="2019-03" db="EMBL/GenBank/DDBJ databases">
        <title>Sequencing 23 genomes of Wallemia ichthyophaga.</title>
        <authorList>
            <person name="Gostincar C."/>
        </authorList>
    </citation>
    <scope>NUCLEOTIDE SEQUENCE [LARGE SCALE GENOMIC DNA]</scope>
    <source>
        <strain evidence="9 10">EXF-6200</strain>
    </source>
</reference>
<evidence type="ECO:0000256" key="2">
    <source>
        <dbReference type="ARBA" id="ARBA00004496"/>
    </source>
</evidence>
<proteinExistence type="inferred from homology"/>
<dbReference type="GO" id="GO:0016075">
    <property type="term" value="P:rRNA catabolic process"/>
    <property type="evidence" value="ECO:0007669"/>
    <property type="project" value="TreeGrafter"/>
</dbReference>
<keyword evidence="4" id="KW-0963">Cytoplasm</keyword>
<dbReference type="GO" id="GO:0071035">
    <property type="term" value="P:nuclear polyadenylation-dependent rRNA catabolic process"/>
    <property type="evidence" value="ECO:0007669"/>
    <property type="project" value="TreeGrafter"/>
</dbReference>
<dbReference type="GO" id="GO:0071038">
    <property type="term" value="P:TRAMP-dependent tRNA surveillance pathway"/>
    <property type="evidence" value="ECO:0007669"/>
    <property type="project" value="TreeGrafter"/>
</dbReference>
<dbReference type="InterPro" id="IPR050590">
    <property type="entry name" value="Exosome_comp_Rrp42_subfam"/>
</dbReference>
<evidence type="ECO:0000256" key="1">
    <source>
        <dbReference type="ARBA" id="ARBA00004123"/>
    </source>
</evidence>
<dbReference type="InterPro" id="IPR020568">
    <property type="entry name" value="Ribosomal_Su5_D2-typ_SF"/>
</dbReference>
<dbReference type="GO" id="GO:0034475">
    <property type="term" value="P:U4 snRNA 3'-end processing"/>
    <property type="evidence" value="ECO:0007669"/>
    <property type="project" value="TreeGrafter"/>
</dbReference>
<dbReference type="PANTHER" id="PTHR11097:SF14">
    <property type="entry name" value="EXOSOME COMPLEX COMPONENT RRP45"/>
    <property type="match status" value="1"/>
</dbReference>
<dbReference type="InterPro" id="IPR001247">
    <property type="entry name" value="ExoRNase_PH_dom1"/>
</dbReference>
<dbReference type="SUPFAM" id="SSF55666">
    <property type="entry name" value="Ribonuclease PH domain 2-like"/>
    <property type="match status" value="1"/>
</dbReference>
<feature type="domain" description="Exoribonuclease phosphorolytic" evidence="8">
    <location>
        <begin position="193"/>
        <end position="266"/>
    </location>
</feature>
<evidence type="ECO:0000259" key="8">
    <source>
        <dbReference type="Pfam" id="PF03725"/>
    </source>
</evidence>
<dbReference type="SUPFAM" id="SSF54211">
    <property type="entry name" value="Ribosomal protein S5 domain 2-like"/>
    <property type="match status" value="1"/>
</dbReference>
<dbReference type="GO" id="GO:0034473">
    <property type="term" value="P:U1 snRNA 3'-end processing"/>
    <property type="evidence" value="ECO:0007669"/>
    <property type="project" value="TreeGrafter"/>
</dbReference>
<evidence type="ECO:0000313" key="10">
    <source>
        <dbReference type="Proteomes" id="UP000310689"/>
    </source>
</evidence>
<sequence>MPRKLEVNVNNKEFIINALKDNKRLDGRSLLEARRLELEYGEGLGSVTVKLGESKVMCSVSCTVTSPLPERPYEGQMSISSELSAMAMAHYESGLRGNTAEEEATLNRQLDKAIRRSGMVDREALCIVGGEKVWSIALTLHYMADDGNLVDAGVTACTAALLHFRKPEATVVGGEVTYHPLDERTPVPLAINHTPISFTFAFLDTQDTQDGGDIAVLDPNAIEAQLSDACFMVTTTPQKELLTLNKQGGKVLSVERVLECVGYATERAHTLAKQIHDSVNADLDRRRIGGIV</sequence>
<evidence type="ECO:0008006" key="11">
    <source>
        <dbReference type="Google" id="ProtNLM"/>
    </source>
</evidence>
<dbReference type="PANTHER" id="PTHR11097">
    <property type="entry name" value="EXOSOME COMPLEX EXONUCLEASE RIBOSOMAL RNA PROCESSING PROTEIN"/>
    <property type="match status" value="1"/>
</dbReference>